<dbReference type="InterPro" id="IPR003754">
    <property type="entry name" value="4pyrrol_synth_uPrphyn_synth"/>
</dbReference>
<name>A0AAV7F4B1_ARIFI</name>
<proteinExistence type="predicted"/>
<accession>A0AAV7F4B1</accession>
<dbReference type="EMBL" id="JAINDJ010000002">
    <property type="protein sequence ID" value="KAG9455554.1"/>
    <property type="molecule type" value="Genomic_DNA"/>
</dbReference>
<dbReference type="SUPFAM" id="SSF69618">
    <property type="entry name" value="HemD-like"/>
    <property type="match status" value="1"/>
</dbReference>
<evidence type="ECO:0000259" key="1">
    <source>
        <dbReference type="Pfam" id="PF02602"/>
    </source>
</evidence>
<dbReference type="Pfam" id="PF02602">
    <property type="entry name" value="HEM4"/>
    <property type="match status" value="1"/>
</dbReference>
<gene>
    <name evidence="2" type="ORF">H6P81_000062</name>
</gene>
<keyword evidence="3" id="KW-1185">Reference proteome</keyword>
<evidence type="ECO:0000313" key="3">
    <source>
        <dbReference type="Proteomes" id="UP000825729"/>
    </source>
</evidence>
<dbReference type="GO" id="GO:0033014">
    <property type="term" value="P:tetrapyrrole biosynthetic process"/>
    <property type="evidence" value="ECO:0007669"/>
    <property type="project" value="InterPro"/>
</dbReference>
<feature type="domain" description="Tetrapyrrole biosynthesis uroporphyrinogen III synthase" evidence="1">
    <location>
        <begin position="42"/>
        <end position="290"/>
    </location>
</feature>
<dbReference type="PANTHER" id="PTHR38020:SF1">
    <property type="entry name" value="UROPORPHYRINOGEN-III SYNTHASE"/>
    <property type="match status" value="1"/>
</dbReference>
<dbReference type="Gene3D" id="3.40.50.10090">
    <property type="match status" value="2"/>
</dbReference>
<evidence type="ECO:0000313" key="2">
    <source>
        <dbReference type="EMBL" id="KAG9455554.1"/>
    </source>
</evidence>
<dbReference type="GO" id="GO:0004852">
    <property type="term" value="F:uroporphyrinogen-III synthase activity"/>
    <property type="evidence" value="ECO:0007669"/>
    <property type="project" value="InterPro"/>
</dbReference>
<reference evidence="2 3" key="1">
    <citation type="submission" date="2021-07" db="EMBL/GenBank/DDBJ databases">
        <title>The Aristolochia fimbriata genome: insights into angiosperm evolution, floral development and chemical biosynthesis.</title>
        <authorList>
            <person name="Jiao Y."/>
        </authorList>
    </citation>
    <scope>NUCLEOTIDE SEQUENCE [LARGE SCALE GENOMIC DNA]</scope>
    <source>
        <strain evidence="2">IBCAS-2021</strain>
        <tissue evidence="2">Leaf</tissue>
    </source>
</reference>
<organism evidence="2 3">
    <name type="scientific">Aristolochia fimbriata</name>
    <name type="common">White veined hardy Dutchman's pipe vine</name>
    <dbReference type="NCBI Taxonomy" id="158543"/>
    <lineage>
        <taxon>Eukaryota</taxon>
        <taxon>Viridiplantae</taxon>
        <taxon>Streptophyta</taxon>
        <taxon>Embryophyta</taxon>
        <taxon>Tracheophyta</taxon>
        <taxon>Spermatophyta</taxon>
        <taxon>Magnoliopsida</taxon>
        <taxon>Magnoliidae</taxon>
        <taxon>Piperales</taxon>
        <taxon>Aristolochiaceae</taxon>
        <taxon>Aristolochia</taxon>
    </lineage>
</organism>
<sequence>MMITMPARVAAAAAAVSQKPDAGGASVPRRIAFTTPLTYAARIARTIELRGWEPYHCPTISVGPTPRTHSALEPYLLPPDPILRLFSAVAFTSRNGIAAFADSLRPGFPPLPPSSGEVFTVSALGNDAELLDDAFLFGLCPDPSRLEVLVPPVATPAGLVQYLGPGSGRKILCPVPLVVALEEPPVVPDFLDGLMRNGWDPVRVPAYETSWAGPESAEALLEVAEILDAVVFTSSAEVEGLLKGLKELGFCEWEKLRQRWPELVVAAHGPVTAAGAARLGVVVDVVSRRFGSFEGVMEVLERTWGKSE</sequence>
<dbReference type="Proteomes" id="UP000825729">
    <property type="component" value="Unassembled WGS sequence"/>
</dbReference>
<dbReference type="PANTHER" id="PTHR38020">
    <property type="entry name" value="UROPORPHYRINOGEN-III SYNTHASE"/>
    <property type="match status" value="1"/>
</dbReference>
<dbReference type="InterPro" id="IPR036108">
    <property type="entry name" value="4pyrrol_syn_uPrphyn_synt_sf"/>
</dbReference>
<comment type="caution">
    <text evidence="2">The sequence shown here is derived from an EMBL/GenBank/DDBJ whole genome shotgun (WGS) entry which is preliminary data.</text>
</comment>
<protein>
    <recommendedName>
        <fullName evidence="1">Tetrapyrrole biosynthesis uroporphyrinogen III synthase domain-containing protein</fullName>
    </recommendedName>
</protein>
<dbReference type="AlphaFoldDB" id="A0AAV7F4B1"/>
<dbReference type="CDD" id="cd06578">
    <property type="entry name" value="HemD"/>
    <property type="match status" value="1"/>
</dbReference>